<comment type="caution">
    <text evidence="2">The sequence shown here is derived from an EMBL/GenBank/DDBJ whole genome shotgun (WGS) entry which is preliminary data.</text>
</comment>
<dbReference type="EMBL" id="DXIQ01000071">
    <property type="protein sequence ID" value="HIV39515.1"/>
    <property type="molecule type" value="Genomic_DNA"/>
</dbReference>
<feature type="domain" description="Calcineurin-like phosphoesterase" evidence="1">
    <location>
        <begin position="1"/>
        <end position="194"/>
    </location>
</feature>
<dbReference type="Pfam" id="PF00149">
    <property type="entry name" value="Metallophos"/>
    <property type="match status" value="1"/>
</dbReference>
<protein>
    <submittedName>
        <fullName evidence="2">Metallophosphoesterase</fullName>
    </submittedName>
</protein>
<accession>A0A9D1PE24</accession>
<name>A0A9D1PE24_9FIRM</name>
<dbReference type="InterPro" id="IPR029052">
    <property type="entry name" value="Metallo-depent_PP-like"/>
</dbReference>
<evidence type="ECO:0000259" key="1">
    <source>
        <dbReference type="Pfam" id="PF00149"/>
    </source>
</evidence>
<dbReference type="AlphaFoldDB" id="A0A9D1PE24"/>
<dbReference type="Proteomes" id="UP000886814">
    <property type="component" value="Unassembled WGS sequence"/>
</dbReference>
<sequence length="238" mass="28094">MRVLVIPDVHLKPYLFYQALELMEKGEADQAVCLMDIPDDWDREYDIGLYVQTYDAAIEFAKRYPDALWAYGNHDLCYLWNERESGYSPGAARTVQEKLLELHRALPEGNEIRYIQKIDNVLFCHGGVLDYFVKSLVSPSEYKNENKAIRKINEFHHDLMWNDMSPIWLRPQYERGKMYKPRKLLQIVGHTPVEKIYREGNVISCDVFSTYRDGRPIGTQEFPVIDTETWEFWGIRCE</sequence>
<reference evidence="2" key="2">
    <citation type="submission" date="2021-04" db="EMBL/GenBank/DDBJ databases">
        <authorList>
            <person name="Gilroy R."/>
        </authorList>
    </citation>
    <scope>NUCLEOTIDE SEQUENCE</scope>
    <source>
        <strain evidence="2">CHK195-9823</strain>
    </source>
</reference>
<dbReference type="GO" id="GO:0016787">
    <property type="term" value="F:hydrolase activity"/>
    <property type="evidence" value="ECO:0007669"/>
    <property type="project" value="InterPro"/>
</dbReference>
<proteinExistence type="predicted"/>
<dbReference type="SUPFAM" id="SSF56300">
    <property type="entry name" value="Metallo-dependent phosphatases"/>
    <property type="match status" value="1"/>
</dbReference>
<evidence type="ECO:0000313" key="2">
    <source>
        <dbReference type="EMBL" id="HIV39515.1"/>
    </source>
</evidence>
<gene>
    <name evidence="2" type="ORF">H9747_11070</name>
</gene>
<reference evidence="2" key="1">
    <citation type="journal article" date="2021" name="PeerJ">
        <title>Extensive microbial diversity within the chicken gut microbiome revealed by metagenomics and culture.</title>
        <authorList>
            <person name="Gilroy R."/>
            <person name="Ravi A."/>
            <person name="Getino M."/>
            <person name="Pursley I."/>
            <person name="Horton D.L."/>
            <person name="Alikhan N.F."/>
            <person name="Baker D."/>
            <person name="Gharbi K."/>
            <person name="Hall N."/>
            <person name="Watson M."/>
            <person name="Adriaenssens E.M."/>
            <person name="Foster-Nyarko E."/>
            <person name="Jarju S."/>
            <person name="Secka A."/>
            <person name="Antonio M."/>
            <person name="Oren A."/>
            <person name="Chaudhuri R.R."/>
            <person name="La Ragione R."/>
            <person name="Hildebrand F."/>
            <person name="Pallen M.J."/>
        </authorList>
    </citation>
    <scope>NUCLEOTIDE SEQUENCE</scope>
    <source>
        <strain evidence="2">CHK195-9823</strain>
    </source>
</reference>
<evidence type="ECO:0000313" key="3">
    <source>
        <dbReference type="Proteomes" id="UP000886814"/>
    </source>
</evidence>
<dbReference type="InterPro" id="IPR004843">
    <property type="entry name" value="Calcineurin-like_PHP"/>
</dbReference>
<dbReference type="Gene3D" id="3.60.21.10">
    <property type="match status" value="1"/>
</dbReference>
<organism evidence="2 3">
    <name type="scientific">Candidatus Blautia stercorigallinarum</name>
    <dbReference type="NCBI Taxonomy" id="2838501"/>
    <lineage>
        <taxon>Bacteria</taxon>
        <taxon>Bacillati</taxon>
        <taxon>Bacillota</taxon>
        <taxon>Clostridia</taxon>
        <taxon>Lachnospirales</taxon>
        <taxon>Lachnospiraceae</taxon>
        <taxon>Blautia</taxon>
    </lineage>
</organism>